<sequence>MHVFSTNIRHDASPTEALQYFGHVSLLAPSLLCSCHTSNVNIDASRSCAHQTCRHASLLLQLMYPYLNKKREEYQKALNDSIEIDFELETSLLASDPSNTPPVEKERKRKTPEKASQKKKYSKIKVSPRVNVVVPSNGKKKPTLNLKTVKSNSPKKRLTSETSEGPLQCDNKENKVSEHTSSATSSKRPVFVVPPSKKHAQQNIPVSAERGASRNAPFNNTNNGIKASIPTTTVVQAVTHVPPLHSGTVNLIAANPLRLQGTSTSTPFKKK</sequence>
<gene>
    <name evidence="2" type="ORF">C9374_007608</name>
</gene>
<evidence type="ECO:0000313" key="3">
    <source>
        <dbReference type="Proteomes" id="UP000816034"/>
    </source>
</evidence>
<feature type="compositionally biased region" description="Basic residues" evidence="1">
    <location>
        <begin position="107"/>
        <end position="123"/>
    </location>
</feature>
<reference evidence="2 3" key="1">
    <citation type="journal article" date="2018" name="BMC Genomics">
        <title>The genome of Naegleria lovaniensis, the basis for a comparative approach to unravel pathogenicity factors of the human pathogenic amoeba N. fowleri.</title>
        <authorList>
            <person name="Liechti N."/>
            <person name="Schurch N."/>
            <person name="Bruggmann R."/>
            <person name="Wittwer M."/>
        </authorList>
    </citation>
    <scope>NUCLEOTIDE SEQUENCE [LARGE SCALE GENOMIC DNA]</scope>
    <source>
        <strain evidence="2 3">ATCC 30569</strain>
    </source>
</reference>
<accession>A0AA88KGX0</accession>
<evidence type="ECO:0000313" key="2">
    <source>
        <dbReference type="EMBL" id="KAG2378970.1"/>
    </source>
</evidence>
<keyword evidence="3" id="KW-1185">Reference proteome</keyword>
<name>A0AA88KGX0_NAELO</name>
<evidence type="ECO:0000256" key="1">
    <source>
        <dbReference type="SAM" id="MobiDB-lite"/>
    </source>
</evidence>
<dbReference type="Proteomes" id="UP000816034">
    <property type="component" value="Unassembled WGS sequence"/>
</dbReference>
<proteinExistence type="predicted"/>
<feature type="compositionally biased region" description="Low complexity" evidence="1">
    <location>
        <begin position="124"/>
        <end position="137"/>
    </location>
</feature>
<comment type="caution">
    <text evidence="2">The sequence shown here is derived from an EMBL/GenBank/DDBJ whole genome shotgun (WGS) entry which is preliminary data.</text>
</comment>
<dbReference type="GeneID" id="68100062"/>
<dbReference type="AlphaFoldDB" id="A0AA88KGX0"/>
<dbReference type="EMBL" id="PYSW02000030">
    <property type="protein sequence ID" value="KAG2378970.1"/>
    <property type="molecule type" value="Genomic_DNA"/>
</dbReference>
<feature type="region of interest" description="Disordered" evidence="1">
    <location>
        <begin position="93"/>
        <end position="189"/>
    </location>
</feature>
<dbReference type="RefSeq" id="XP_044546232.1">
    <property type="nucleotide sequence ID" value="XM_044697592.1"/>
</dbReference>
<protein>
    <submittedName>
        <fullName evidence="2">Uncharacterized protein</fullName>
    </submittedName>
</protein>
<organism evidence="2 3">
    <name type="scientific">Naegleria lovaniensis</name>
    <name type="common">Amoeba</name>
    <dbReference type="NCBI Taxonomy" id="51637"/>
    <lineage>
        <taxon>Eukaryota</taxon>
        <taxon>Discoba</taxon>
        <taxon>Heterolobosea</taxon>
        <taxon>Tetramitia</taxon>
        <taxon>Eutetramitia</taxon>
        <taxon>Vahlkampfiidae</taxon>
        <taxon>Naegleria</taxon>
    </lineage>
</organism>